<reference evidence="4 5" key="1">
    <citation type="journal article" date="2010" name="ISME J.">
        <title>Fine-scale evolution: genomic, phenotypic and ecological differentiation in two coexisting Salinibacter ruber strains.</title>
        <authorList>
            <person name="Pena A."/>
            <person name="Teeling H."/>
            <person name="Huerta-Cepas J."/>
            <person name="Santos F."/>
            <person name="Yarza P."/>
            <person name="Brito-Echeverria J."/>
            <person name="Lucio M."/>
            <person name="Schmitt-Kopplin P."/>
            <person name="Meseguer I."/>
            <person name="Schenowitz C."/>
            <person name="Dossat C."/>
            <person name="Barbe V."/>
            <person name="Dopazo J."/>
            <person name="Rossello-Mora R."/>
            <person name="Schuler M."/>
            <person name="Glockner F.O."/>
            <person name="Amann R."/>
            <person name="Gabaldon T."/>
            <person name="Anton J."/>
        </authorList>
    </citation>
    <scope>NUCLEOTIDE SEQUENCE [LARGE SCALE GENOMIC DNA]</scope>
    <source>
        <strain evidence="4 5">M8</strain>
    </source>
</reference>
<dbReference type="HOGENOM" id="CLU_522624_0_0_10"/>
<dbReference type="Proteomes" id="UP000000933">
    <property type="component" value="Chromosome"/>
</dbReference>
<dbReference type="EMBL" id="FP565814">
    <property type="protein sequence ID" value="CBH23078.1"/>
    <property type="molecule type" value="Genomic_DNA"/>
</dbReference>
<protein>
    <recommendedName>
        <fullName evidence="3">CHRD domain-containing protein</fullName>
    </recommendedName>
</protein>
<dbReference type="AlphaFoldDB" id="D5H4X3"/>
<feature type="region of interest" description="Disordered" evidence="1">
    <location>
        <begin position="329"/>
        <end position="348"/>
    </location>
</feature>
<dbReference type="InterPro" id="IPR010895">
    <property type="entry name" value="CHRD"/>
</dbReference>
<evidence type="ECO:0000259" key="3">
    <source>
        <dbReference type="Pfam" id="PF07452"/>
    </source>
</evidence>
<organism evidence="4 5">
    <name type="scientific">Salinibacter ruber (strain M8)</name>
    <dbReference type="NCBI Taxonomy" id="761659"/>
    <lineage>
        <taxon>Bacteria</taxon>
        <taxon>Pseudomonadati</taxon>
        <taxon>Rhodothermota</taxon>
        <taxon>Rhodothermia</taxon>
        <taxon>Rhodothermales</taxon>
        <taxon>Salinibacteraceae</taxon>
        <taxon>Salinibacter</taxon>
    </lineage>
</organism>
<evidence type="ECO:0000256" key="1">
    <source>
        <dbReference type="SAM" id="MobiDB-lite"/>
    </source>
</evidence>
<feature type="signal peptide" evidence="2">
    <location>
        <begin position="1"/>
        <end position="24"/>
    </location>
</feature>
<sequence>MHTDMFTFSRAFAALLLAGLLVLAGCDSSDSGMDDQQTQEPSVERSVTFNTQALDLTAGDTELRLANVTASEGDTLVVTTDNGDGAFGDETVVATRPVTSDLDGDEVLVDVGQDAGPVDHAAHVSTDGTISGVEASSQTAAVYAINQFQWADEAYDGPVGAVTVDAIEVLYQGNVGAKTLSIDLHTGNSSSGQVGAFIGISERDLAVNEVHENVALDVLEPVDPNDDSPQQVFDTIEETGDFFAMIHRGPAGLAPNPNLAGPGAAAGTPPFLGDADGYRVPAQQPALATTTGPGTGGDFANVEVNVPDVRLSDLPTTTYEATIEGSQITDDARGSAPGAIPTSETSTGSGTAELEFVVRDGEIQLDYTITLQGLNFDKVLRGSKNANASSQDLNKLIGLHLHTNVRGRLGPVSFAVVGQGDPQTTVTRGVELSNGDLVNTSHLIASNVPASRPNRAIGFNPGIAAEGLTGDSDRTLTYDSANNELTIEGTWTREEGDAEGLSSARAPAGDASIEPAGGIEFVTTPAQMAQRIVDQNIQPGGDTPFSLNHHTAENLNGEMRGQIVATQ</sequence>
<reference evidence="5" key="2">
    <citation type="submission" date="2010-04" db="EMBL/GenBank/DDBJ databases">
        <title>Genome sequence of Salinibacter ruber M8.</title>
        <authorList>
            <consortium name="Genoscope"/>
        </authorList>
    </citation>
    <scope>NUCLEOTIDE SEQUENCE [LARGE SCALE GENOMIC DNA]</scope>
    <source>
        <strain evidence="5">M8</strain>
    </source>
</reference>
<dbReference type="KEGG" id="srm:SRM_00157"/>
<dbReference type="Pfam" id="PF07452">
    <property type="entry name" value="CHRD"/>
    <property type="match status" value="1"/>
</dbReference>
<evidence type="ECO:0000313" key="5">
    <source>
        <dbReference type="Proteomes" id="UP000000933"/>
    </source>
</evidence>
<accession>D5H4X3</accession>
<evidence type="ECO:0000313" key="4">
    <source>
        <dbReference type="EMBL" id="CBH23078.1"/>
    </source>
</evidence>
<gene>
    <name evidence="4" type="ordered locus">SRM_00157</name>
</gene>
<keyword evidence="2" id="KW-0732">Signal</keyword>
<name>D5H4X3_SALRM</name>
<proteinExistence type="predicted"/>
<feature type="chain" id="PRO_5003072371" description="CHRD domain-containing protein" evidence="2">
    <location>
        <begin position="25"/>
        <end position="567"/>
    </location>
</feature>
<evidence type="ECO:0000256" key="2">
    <source>
        <dbReference type="SAM" id="SignalP"/>
    </source>
</evidence>
<feature type="domain" description="CHRD" evidence="3">
    <location>
        <begin position="340"/>
        <end position="563"/>
    </location>
</feature>